<proteinExistence type="predicted"/>
<dbReference type="OMA" id="FTINHTE"/>
<dbReference type="Pfam" id="PF10373">
    <property type="entry name" value="EST1_DNA_bind"/>
    <property type="match status" value="1"/>
</dbReference>
<dbReference type="EnsemblMetazoa" id="SMAR015406-RA">
    <property type="protein sequence ID" value="SMAR015406-PA"/>
    <property type="gene ID" value="SMAR015406"/>
</dbReference>
<dbReference type="InterPro" id="IPR018834">
    <property type="entry name" value="DNA/RNA-bd_Est1-type"/>
</dbReference>
<dbReference type="EMBL" id="JH431198">
    <property type="status" value="NOT_ANNOTATED_CDS"/>
    <property type="molecule type" value="Genomic_DNA"/>
</dbReference>
<evidence type="ECO:0000313" key="3">
    <source>
        <dbReference type="EnsemblMetazoa" id="SMAR015406-PA"/>
    </source>
</evidence>
<dbReference type="InterPro" id="IPR011990">
    <property type="entry name" value="TPR-like_helical_dom_sf"/>
</dbReference>
<dbReference type="GO" id="GO:0070034">
    <property type="term" value="F:telomerase RNA binding"/>
    <property type="evidence" value="ECO:0007669"/>
    <property type="project" value="TreeGrafter"/>
</dbReference>
<dbReference type="InterPro" id="IPR045153">
    <property type="entry name" value="Est1/Ebs1-like"/>
</dbReference>
<keyword evidence="4" id="KW-1185">Reference proteome</keyword>
<feature type="domain" description="DNA/RNA-binding" evidence="2">
    <location>
        <begin position="2"/>
        <end position="140"/>
    </location>
</feature>
<reference evidence="3" key="2">
    <citation type="submission" date="2015-02" db="UniProtKB">
        <authorList>
            <consortium name="EnsemblMetazoa"/>
        </authorList>
    </citation>
    <scope>IDENTIFICATION</scope>
</reference>
<dbReference type="Proteomes" id="UP000014500">
    <property type="component" value="Unassembled WGS sequence"/>
</dbReference>
<reference evidence="4" key="1">
    <citation type="submission" date="2011-05" db="EMBL/GenBank/DDBJ databases">
        <authorList>
            <person name="Richards S.R."/>
            <person name="Qu J."/>
            <person name="Jiang H."/>
            <person name="Jhangiani S.N."/>
            <person name="Agravi P."/>
            <person name="Goodspeed R."/>
            <person name="Gross S."/>
            <person name="Mandapat C."/>
            <person name="Jackson L."/>
            <person name="Mathew T."/>
            <person name="Pu L."/>
            <person name="Thornton R."/>
            <person name="Saada N."/>
            <person name="Wilczek-Boney K.B."/>
            <person name="Lee S."/>
            <person name="Kovar C."/>
            <person name="Wu Y."/>
            <person name="Scherer S.E."/>
            <person name="Worley K.C."/>
            <person name="Muzny D.M."/>
            <person name="Gibbs R."/>
        </authorList>
    </citation>
    <scope>NUCLEOTIDE SEQUENCE</scope>
    <source>
        <strain evidence="4">Brora</strain>
    </source>
</reference>
<dbReference type="SUPFAM" id="SSF48452">
    <property type="entry name" value="TPR-like"/>
    <property type="match status" value="1"/>
</dbReference>
<dbReference type="PANTHER" id="PTHR15696:SF0">
    <property type="entry name" value="TELOMERASE-BINDING PROTEIN EST1A"/>
    <property type="match status" value="1"/>
</dbReference>
<accession>T1JNH7</accession>
<dbReference type="AlphaFoldDB" id="T1JNH7"/>
<dbReference type="GO" id="GO:0000184">
    <property type="term" value="P:nuclear-transcribed mRNA catabolic process, nonsense-mediated decay"/>
    <property type="evidence" value="ECO:0007669"/>
    <property type="project" value="UniProtKB-KW"/>
</dbReference>
<dbReference type="PANTHER" id="PTHR15696">
    <property type="entry name" value="SMG-7 SUPPRESSOR WITH MORPHOLOGICAL EFFECT ON GENITALIA PROTEIN 7"/>
    <property type="match status" value="1"/>
</dbReference>
<protein>
    <recommendedName>
        <fullName evidence="2">DNA/RNA-binding domain-containing protein</fullName>
    </recommendedName>
</protein>
<keyword evidence="1" id="KW-0866">Nonsense-mediated mRNA decay</keyword>
<dbReference type="eggNOG" id="KOG2162">
    <property type="taxonomic scope" value="Eukaryota"/>
</dbReference>
<dbReference type="STRING" id="126957.T1JNH7"/>
<dbReference type="GO" id="GO:0042162">
    <property type="term" value="F:telomeric DNA binding"/>
    <property type="evidence" value="ECO:0007669"/>
    <property type="project" value="TreeGrafter"/>
</dbReference>
<evidence type="ECO:0000313" key="4">
    <source>
        <dbReference type="Proteomes" id="UP000014500"/>
    </source>
</evidence>
<dbReference type="HOGENOM" id="CLU_1736109_0_0_1"/>
<organism evidence="3 4">
    <name type="scientific">Strigamia maritima</name>
    <name type="common">European centipede</name>
    <name type="synonym">Geophilus maritimus</name>
    <dbReference type="NCBI Taxonomy" id="126957"/>
    <lineage>
        <taxon>Eukaryota</taxon>
        <taxon>Metazoa</taxon>
        <taxon>Ecdysozoa</taxon>
        <taxon>Arthropoda</taxon>
        <taxon>Myriapoda</taxon>
        <taxon>Chilopoda</taxon>
        <taxon>Pleurostigmophora</taxon>
        <taxon>Geophilomorpha</taxon>
        <taxon>Linotaeniidae</taxon>
        <taxon>Strigamia</taxon>
    </lineage>
</organism>
<evidence type="ECO:0000259" key="2">
    <source>
        <dbReference type="Pfam" id="PF10373"/>
    </source>
</evidence>
<evidence type="ECO:0000256" key="1">
    <source>
        <dbReference type="ARBA" id="ARBA00023161"/>
    </source>
</evidence>
<dbReference type="GO" id="GO:0005697">
    <property type="term" value="C:telomerase holoenzyme complex"/>
    <property type="evidence" value="ECO:0007669"/>
    <property type="project" value="TreeGrafter"/>
</dbReference>
<name>T1JNH7_STRMM</name>
<sequence>LNKKFILSFLHAHGRLFTKIEIGFFFQIAGQLLREFTCLLRMSPLPLNSTRLVQLMAINMFTINHTEGTNLDPECQALLQNYALQLSFEMFRLLVDRATNLLRNHPIQELSNIPEDLNHLLPAIKVWCDWLIINESVWNRPRPVQITEFRN</sequence>